<evidence type="ECO:0000313" key="3">
    <source>
        <dbReference type="Proteomes" id="UP000759273"/>
    </source>
</evidence>
<evidence type="ECO:0000259" key="1">
    <source>
        <dbReference type="Pfam" id="PF01507"/>
    </source>
</evidence>
<name>A0A943DEZ0_9FIRM</name>
<dbReference type="Gene3D" id="3.40.50.620">
    <property type="entry name" value="HUPs"/>
    <property type="match status" value="1"/>
</dbReference>
<reference evidence="2" key="1">
    <citation type="submission" date="2021-02" db="EMBL/GenBank/DDBJ databases">
        <title>Infant gut strain persistence is associated with maternal origin, phylogeny, and functional potential including surface adhesion and iron acquisition.</title>
        <authorList>
            <person name="Lou Y.C."/>
        </authorList>
    </citation>
    <scope>NUCLEOTIDE SEQUENCE</scope>
    <source>
        <strain evidence="2">L3_101_000M1_dasL3_101_000M1_concoct_87</strain>
    </source>
</reference>
<organism evidence="2 3">
    <name type="scientific">Subdoligranulum variabile</name>
    <dbReference type="NCBI Taxonomy" id="214851"/>
    <lineage>
        <taxon>Bacteria</taxon>
        <taxon>Bacillati</taxon>
        <taxon>Bacillota</taxon>
        <taxon>Clostridia</taxon>
        <taxon>Eubacteriales</taxon>
        <taxon>Oscillospiraceae</taxon>
        <taxon>Subdoligranulum</taxon>
    </lineage>
</organism>
<evidence type="ECO:0000313" key="2">
    <source>
        <dbReference type="EMBL" id="MBS5331318.1"/>
    </source>
</evidence>
<dbReference type="GO" id="GO:0003824">
    <property type="term" value="F:catalytic activity"/>
    <property type="evidence" value="ECO:0007669"/>
    <property type="project" value="InterPro"/>
</dbReference>
<dbReference type="InterPro" id="IPR014729">
    <property type="entry name" value="Rossmann-like_a/b/a_fold"/>
</dbReference>
<sequence length="383" mass="45009">MPIKVVEGSMNVLDAAITRVRNVFKNDCKIYLSFSSGKDSLCMASIVYDLIRAGEIDGTKLTVTFIDEEGLYPSMVEAAHRWRRNFLSVGAKFLWFCLPFKQVSVIDHLSSSESWITWEPGKEDVWMRKPPDFAIMYSPYLHYPGEMNYQTFCGKAFADGIQLVGLRTAESLTRLKCIANAKMERIVRGGKFYPIYDWRDSDVWLYIKQRNLEFPEIYMRLYEAGVRKNALRLCAFFGDCSTQGLRWVAETDADLWDRIQKREPNAYLVLLYWDSEMFRRSTKKRRDLEAGTEKKDYKALCKDILFLHPEKYTIAKDTKAHLDMWRGMFIKTYGIAMDKHYKTMYEGLLYGDPKMRVLRILWTEIYNDHNMMIKEAQRGKQQH</sequence>
<dbReference type="InterPro" id="IPR002500">
    <property type="entry name" value="PAPS_reduct_dom"/>
</dbReference>
<dbReference type="Pfam" id="PF01507">
    <property type="entry name" value="PAPS_reduct"/>
    <property type="match status" value="1"/>
</dbReference>
<dbReference type="EMBL" id="JAGZGG010000003">
    <property type="protein sequence ID" value="MBS5331318.1"/>
    <property type="molecule type" value="Genomic_DNA"/>
</dbReference>
<accession>A0A943DEZ0</accession>
<dbReference type="SUPFAM" id="SSF52402">
    <property type="entry name" value="Adenine nucleotide alpha hydrolases-like"/>
    <property type="match status" value="1"/>
</dbReference>
<comment type="caution">
    <text evidence="2">The sequence shown here is derived from an EMBL/GenBank/DDBJ whole genome shotgun (WGS) entry which is preliminary data.</text>
</comment>
<dbReference type="AlphaFoldDB" id="A0A943DEZ0"/>
<gene>
    <name evidence="2" type="ORF">KHY36_02160</name>
</gene>
<dbReference type="PANTHER" id="PTHR30083">
    <property type="entry name" value="TRANSCRIPTIONAL REGULATOR-RELATED"/>
    <property type="match status" value="1"/>
</dbReference>
<proteinExistence type="predicted"/>
<feature type="domain" description="Phosphoadenosine phosphosulphate reductase" evidence="1">
    <location>
        <begin position="161"/>
        <end position="222"/>
    </location>
</feature>
<dbReference type="Proteomes" id="UP000759273">
    <property type="component" value="Unassembled WGS sequence"/>
</dbReference>
<dbReference type="GO" id="GO:0071453">
    <property type="term" value="P:cellular response to oxygen levels"/>
    <property type="evidence" value="ECO:0007669"/>
    <property type="project" value="TreeGrafter"/>
</dbReference>
<dbReference type="PANTHER" id="PTHR30083:SF0">
    <property type="entry name" value="3'-PHOSPHOADENOSINE 5'-PHOSPHOSULFATE SULFOTRANSFERASE (PAPS REDUCTASE)_FAD SYNTHETASE"/>
    <property type="match status" value="1"/>
</dbReference>
<protein>
    <submittedName>
        <fullName evidence="2">Phosphoadenosine phosphosulfate reductase family protein</fullName>
    </submittedName>
</protein>